<evidence type="ECO:0000256" key="16">
    <source>
        <dbReference type="RuleBase" id="RU361255"/>
    </source>
</evidence>
<dbReference type="EMBL" id="BEYU01000012">
    <property type="protein sequence ID" value="GBG25503.1"/>
    <property type="molecule type" value="Genomic_DNA"/>
</dbReference>
<feature type="domain" description="Dihydroorotate dehydrogenase catalytic" evidence="18">
    <location>
        <begin position="278"/>
        <end position="575"/>
    </location>
</feature>
<dbReference type="PANTHER" id="PTHR48109">
    <property type="entry name" value="DIHYDROOROTATE DEHYDROGENASE (QUINONE), MITOCHONDRIAL-RELATED"/>
    <property type="match status" value="1"/>
</dbReference>
<evidence type="ECO:0000256" key="10">
    <source>
        <dbReference type="ARBA" id="ARBA00022946"/>
    </source>
</evidence>
<dbReference type="PROSITE" id="PS00912">
    <property type="entry name" value="DHODEHASE_2"/>
    <property type="match status" value="1"/>
</dbReference>
<evidence type="ECO:0000256" key="14">
    <source>
        <dbReference type="ARBA" id="ARBA00023136"/>
    </source>
</evidence>
<evidence type="ECO:0000256" key="13">
    <source>
        <dbReference type="ARBA" id="ARBA00023128"/>
    </source>
</evidence>
<dbReference type="NCBIfam" id="NF003645">
    <property type="entry name" value="PRK05286.1-2"/>
    <property type="match status" value="1"/>
</dbReference>
<dbReference type="GO" id="GO:0005743">
    <property type="term" value="C:mitochondrial inner membrane"/>
    <property type="evidence" value="ECO:0007669"/>
    <property type="project" value="UniProtKB-SubCell"/>
</dbReference>
<name>A0A2R5GAC5_9STRA</name>
<evidence type="ECO:0000256" key="5">
    <source>
        <dbReference type="ARBA" id="ARBA00017599"/>
    </source>
</evidence>
<keyword evidence="10" id="KW-0809">Transit peptide</keyword>
<evidence type="ECO:0000256" key="2">
    <source>
        <dbReference type="ARBA" id="ARBA00005161"/>
    </source>
</evidence>
<comment type="pathway">
    <text evidence="2 16">Pyrimidine metabolism; UMP biosynthesis via de novo pathway; orotate from (S)-dihydroorotate (quinone route): step 1/1.</text>
</comment>
<comment type="subcellular location">
    <subcellularLocation>
        <location evidence="1 16">Mitochondrion inner membrane</location>
        <topology evidence="1 16">Single-pass membrane protein</topology>
    </subcellularLocation>
</comment>
<feature type="region of interest" description="Disordered" evidence="17">
    <location>
        <begin position="1"/>
        <end position="28"/>
    </location>
</feature>
<evidence type="ECO:0000256" key="11">
    <source>
        <dbReference type="ARBA" id="ARBA00022989"/>
    </source>
</evidence>
<protein>
    <recommendedName>
        <fullName evidence="5 16">Dihydroorotate dehydrogenase (quinone), mitochondrial</fullName>
        <shortName evidence="16">DHOdehase</shortName>
        <ecNumber evidence="4 16">1.3.5.2</ecNumber>
    </recommendedName>
</protein>
<accession>A0A2R5GAC5</accession>
<gene>
    <name evidence="19" type="ORF">FCC1311_017222</name>
</gene>
<evidence type="ECO:0000256" key="3">
    <source>
        <dbReference type="ARBA" id="ARBA00005359"/>
    </source>
</evidence>
<evidence type="ECO:0000256" key="8">
    <source>
        <dbReference type="ARBA" id="ARBA00022692"/>
    </source>
</evidence>
<dbReference type="NCBIfam" id="TIGR01036">
    <property type="entry name" value="pyrD_sub2"/>
    <property type="match status" value="1"/>
</dbReference>
<dbReference type="PROSITE" id="PS00911">
    <property type="entry name" value="DHODEHASE_1"/>
    <property type="match status" value="1"/>
</dbReference>
<keyword evidence="7 16" id="KW-0288">FMN</keyword>
<keyword evidence="13 16" id="KW-0496">Mitochondrion</keyword>
<feature type="compositionally biased region" description="Basic and acidic residues" evidence="17">
    <location>
        <begin position="199"/>
        <end position="208"/>
    </location>
</feature>
<comment type="catalytic activity">
    <reaction evidence="15 16">
        <text>(S)-dihydroorotate + a quinone = orotate + a quinol</text>
        <dbReference type="Rhea" id="RHEA:30187"/>
        <dbReference type="ChEBI" id="CHEBI:24646"/>
        <dbReference type="ChEBI" id="CHEBI:30839"/>
        <dbReference type="ChEBI" id="CHEBI:30864"/>
        <dbReference type="ChEBI" id="CHEBI:132124"/>
        <dbReference type="EC" id="1.3.5.2"/>
    </reaction>
</comment>
<dbReference type="CDD" id="cd04738">
    <property type="entry name" value="DHOD_2_like"/>
    <property type="match status" value="1"/>
</dbReference>
<dbReference type="InterPro" id="IPR013785">
    <property type="entry name" value="Aldolase_TIM"/>
</dbReference>
<feature type="compositionally biased region" description="Basic and acidic residues" evidence="17">
    <location>
        <begin position="1"/>
        <end position="17"/>
    </location>
</feature>
<dbReference type="Pfam" id="PF01180">
    <property type="entry name" value="DHO_dh"/>
    <property type="match status" value="1"/>
</dbReference>
<evidence type="ECO:0000256" key="9">
    <source>
        <dbReference type="ARBA" id="ARBA00022792"/>
    </source>
</evidence>
<dbReference type="GO" id="GO:0044205">
    <property type="term" value="P:'de novo' UMP biosynthetic process"/>
    <property type="evidence" value="ECO:0007669"/>
    <property type="project" value="UniProtKB-UniPathway"/>
</dbReference>
<evidence type="ECO:0000256" key="1">
    <source>
        <dbReference type="ARBA" id="ARBA00004434"/>
    </source>
</evidence>
<dbReference type="FunCoup" id="A0A2R5GAC5">
    <property type="interactions" value="236"/>
</dbReference>
<keyword evidence="11" id="KW-1133">Transmembrane helix</keyword>
<evidence type="ECO:0000256" key="4">
    <source>
        <dbReference type="ARBA" id="ARBA00012791"/>
    </source>
</evidence>
<keyword evidence="20" id="KW-1185">Reference proteome</keyword>
<proteinExistence type="inferred from homology"/>
<evidence type="ECO:0000256" key="17">
    <source>
        <dbReference type="SAM" id="MobiDB-lite"/>
    </source>
</evidence>
<reference evidence="19 20" key="1">
    <citation type="submission" date="2017-12" db="EMBL/GenBank/DDBJ databases">
        <title>Sequencing, de novo assembly and annotation of complete genome of a new Thraustochytrid species, strain FCC1311.</title>
        <authorList>
            <person name="Sedici K."/>
            <person name="Godart F."/>
            <person name="Aiese Cigliano R."/>
            <person name="Sanseverino W."/>
            <person name="Barakat M."/>
            <person name="Ortet P."/>
            <person name="Marechal E."/>
            <person name="Cagnac O."/>
            <person name="Amato A."/>
        </authorList>
    </citation>
    <scope>NUCLEOTIDE SEQUENCE [LARGE SCALE GENOMIC DNA]</scope>
</reference>
<dbReference type="OrthoDB" id="14784at2759"/>
<dbReference type="Proteomes" id="UP000241890">
    <property type="component" value="Unassembled WGS sequence"/>
</dbReference>
<evidence type="ECO:0000313" key="19">
    <source>
        <dbReference type="EMBL" id="GBG25503.1"/>
    </source>
</evidence>
<organism evidence="19 20">
    <name type="scientific">Hondaea fermentalgiana</name>
    <dbReference type="NCBI Taxonomy" id="2315210"/>
    <lineage>
        <taxon>Eukaryota</taxon>
        <taxon>Sar</taxon>
        <taxon>Stramenopiles</taxon>
        <taxon>Bigyra</taxon>
        <taxon>Labyrinthulomycetes</taxon>
        <taxon>Thraustochytrida</taxon>
        <taxon>Thraustochytriidae</taxon>
        <taxon>Hondaea</taxon>
    </lineage>
</organism>
<comment type="caution">
    <text evidence="19">The sequence shown here is derived from an EMBL/GenBank/DDBJ whole genome shotgun (WGS) entry which is preliminary data.</text>
</comment>
<keyword evidence="14" id="KW-0472">Membrane</keyword>
<evidence type="ECO:0000256" key="12">
    <source>
        <dbReference type="ARBA" id="ARBA00023002"/>
    </source>
</evidence>
<dbReference type="PANTHER" id="PTHR48109:SF4">
    <property type="entry name" value="DIHYDROOROTATE DEHYDROGENASE (QUINONE), MITOCHONDRIAL"/>
    <property type="match status" value="1"/>
</dbReference>
<comment type="cofactor">
    <cofactor evidence="16">
        <name>FMN</name>
        <dbReference type="ChEBI" id="CHEBI:58210"/>
    </cofactor>
    <text evidence="16">Binds 1 FMN per subunit.</text>
</comment>
<dbReference type="InParanoid" id="A0A2R5GAC5"/>
<dbReference type="AlphaFoldDB" id="A0A2R5GAC5"/>
<keyword evidence="9 16" id="KW-0999">Mitochondrion inner membrane</keyword>
<keyword evidence="8" id="KW-0812">Transmembrane</keyword>
<evidence type="ECO:0000256" key="6">
    <source>
        <dbReference type="ARBA" id="ARBA00022630"/>
    </source>
</evidence>
<dbReference type="InterPro" id="IPR050074">
    <property type="entry name" value="DHO_dehydrogenase"/>
</dbReference>
<feature type="region of interest" description="Disordered" evidence="17">
    <location>
        <begin position="182"/>
        <end position="215"/>
    </location>
</feature>
<dbReference type="FunFam" id="3.20.20.70:FF:000066">
    <property type="entry name" value="Dihydroorotate dehydrogenase (quinone), mitochondrial"/>
    <property type="match status" value="1"/>
</dbReference>
<keyword evidence="6 16" id="KW-0285">Flavoprotein</keyword>
<dbReference type="GO" id="GO:0106430">
    <property type="term" value="F:dihydroorotate dehydrogenase (quinone) activity"/>
    <property type="evidence" value="ECO:0007669"/>
    <property type="project" value="UniProtKB-EC"/>
</dbReference>
<evidence type="ECO:0000256" key="15">
    <source>
        <dbReference type="ARBA" id="ARBA00048639"/>
    </source>
</evidence>
<dbReference type="InterPro" id="IPR005720">
    <property type="entry name" value="Dihydroorotate_DH_cat"/>
</dbReference>
<keyword evidence="12 16" id="KW-0560">Oxidoreductase</keyword>
<dbReference type="SUPFAM" id="SSF51395">
    <property type="entry name" value="FMN-linked oxidoreductases"/>
    <property type="match status" value="1"/>
</dbReference>
<dbReference type="NCBIfam" id="NF003652">
    <property type="entry name" value="PRK05286.2-5"/>
    <property type="match status" value="1"/>
</dbReference>
<dbReference type="Gene3D" id="3.20.20.70">
    <property type="entry name" value="Aldolase class I"/>
    <property type="match status" value="1"/>
</dbReference>
<dbReference type="EC" id="1.3.5.2" evidence="4 16"/>
<comment type="similarity">
    <text evidence="3 16">Belongs to the dihydroorotate dehydrogenase family. Type 2 subfamily.</text>
</comment>
<dbReference type="GO" id="GO:0006207">
    <property type="term" value="P:'de novo' pyrimidine nucleobase biosynthetic process"/>
    <property type="evidence" value="ECO:0007669"/>
    <property type="project" value="InterPro"/>
</dbReference>
<evidence type="ECO:0000259" key="18">
    <source>
        <dbReference type="Pfam" id="PF01180"/>
    </source>
</evidence>
<sequence length="593" mass="65014">MDIGNDHDPSHKPRGSDTPRSTSRGGRGFSYAKAEDECLISAYVNVSEDSIRGTNQKAEEFWNSVQAKMLELMARKNVASRSPVVRTSIALRNRVRTIERECKRYIFCNLQARKTTRSSGWSESDYVERAEKLYFEEGLAKTGKDANSLSAKESAALKFKFAHVIDIIQQMESLSRIAASTELSEPSHVVPGSDDDHSDDDHSDVSHSDEEEDSGWAGIGCAVGYGYWTQDERVFNQVIMPMVHTFTDGEQAHRLGVLAAKYKLIPRPTKNEGLDLALKQSLWDLEFANPVGLAAGFDKNAEGVEGMARTGFGFVEIGSVTPEPQPGNPKPRVFRLPQDQAVINRYGFNSDGHAAVKANLEAYLSDASRTPCVLGINLGKNKTSPSAIEDYGKGVREFATMADYLVVNISSPNTPGLRNLQAKRELDELISNVVQTRDEVCAGRRRTPVVLKIAPDLSEDDKQDIADVVTSRGVDGLIVSNTTIARPETLVSDARGEVGGLSGMPVKDKSTAVIRDMYRLTQGKVPIIGVGGISTGIDAYEKLKAGASLVQLYTALTYQGFPLVNRLNRELKVLMERDGYHTIAEVVGKDHEK</sequence>
<dbReference type="InterPro" id="IPR001295">
    <property type="entry name" value="Dihydroorotate_DH_CS"/>
</dbReference>
<dbReference type="InterPro" id="IPR005719">
    <property type="entry name" value="Dihydroorotate_DH_2"/>
</dbReference>
<evidence type="ECO:0000313" key="20">
    <source>
        <dbReference type="Proteomes" id="UP000241890"/>
    </source>
</evidence>
<evidence type="ECO:0000256" key="7">
    <source>
        <dbReference type="ARBA" id="ARBA00022643"/>
    </source>
</evidence>
<dbReference type="UniPathway" id="UPA00070">
    <property type="reaction ID" value="UER00946"/>
</dbReference>